<organism evidence="1 2">
    <name type="scientific">Mucilaginibacter mali</name>
    <dbReference type="NCBI Taxonomy" id="2740462"/>
    <lineage>
        <taxon>Bacteria</taxon>
        <taxon>Pseudomonadati</taxon>
        <taxon>Bacteroidota</taxon>
        <taxon>Sphingobacteriia</taxon>
        <taxon>Sphingobacteriales</taxon>
        <taxon>Sphingobacteriaceae</taxon>
        <taxon>Mucilaginibacter</taxon>
    </lineage>
</organism>
<proteinExistence type="predicted"/>
<evidence type="ECO:0000313" key="1">
    <source>
        <dbReference type="EMBL" id="QKJ32002.1"/>
    </source>
</evidence>
<dbReference type="KEGG" id="mmab:HQ865_20275"/>
<gene>
    <name evidence="1" type="ORF">HQ865_20275</name>
</gene>
<keyword evidence="2" id="KW-1185">Reference proteome</keyword>
<dbReference type="Proteomes" id="UP000505355">
    <property type="component" value="Chromosome"/>
</dbReference>
<protein>
    <submittedName>
        <fullName evidence="1">Uncharacterized protein</fullName>
    </submittedName>
</protein>
<reference evidence="1 2" key="1">
    <citation type="submission" date="2020-05" db="EMBL/GenBank/DDBJ databases">
        <title>Mucilaginibacter mali sp. nov.</title>
        <authorList>
            <person name="Kim H.S."/>
            <person name="Lee K.C."/>
            <person name="Suh M.K."/>
            <person name="Kim J.-S."/>
            <person name="Han K.-I."/>
            <person name="Eom M.K."/>
            <person name="Shin Y.K."/>
            <person name="Lee J.-S."/>
        </authorList>
    </citation>
    <scope>NUCLEOTIDE SEQUENCE [LARGE SCALE GENOMIC DNA]</scope>
    <source>
        <strain evidence="1 2">G2-14</strain>
    </source>
</reference>
<sequence>MIRMKTGKLLVVASSTSLVPIPAKKQVIHITGTERIFPLIHEQKPDGIILDYDHLGTDTEKVLRRLTGNPYYSKIKISCYKTKAHTRVDDLLKTLGVQHFIYAADTKPKAKNNAVKALSEMLEARLISTLAEAGY</sequence>
<dbReference type="RefSeq" id="WP_173416655.1">
    <property type="nucleotide sequence ID" value="NZ_CP054139.1"/>
</dbReference>
<dbReference type="EMBL" id="CP054139">
    <property type="protein sequence ID" value="QKJ32002.1"/>
    <property type="molecule type" value="Genomic_DNA"/>
</dbReference>
<accession>A0A7D4ULN1</accession>
<dbReference type="AlphaFoldDB" id="A0A7D4ULN1"/>
<evidence type="ECO:0000313" key="2">
    <source>
        <dbReference type="Proteomes" id="UP000505355"/>
    </source>
</evidence>
<name>A0A7D4ULN1_9SPHI</name>